<dbReference type="InterPro" id="IPR004568">
    <property type="entry name" value="Ppantetheine-prot_Trfase_dom"/>
</dbReference>
<comment type="function">
    <text evidence="8">Transfers the 4'-phosphopantetheine moiety from coenzyme A to a Ser of acyl-carrier-protein.</text>
</comment>
<feature type="binding site" evidence="8">
    <location>
        <position position="7"/>
    </location>
    <ligand>
        <name>Mg(2+)</name>
        <dbReference type="ChEBI" id="CHEBI:18420"/>
    </ligand>
</feature>
<comment type="subcellular location">
    <subcellularLocation>
        <location evidence="8">Cytoplasm</location>
    </subcellularLocation>
</comment>
<evidence type="ECO:0000259" key="9">
    <source>
        <dbReference type="Pfam" id="PF01648"/>
    </source>
</evidence>
<keyword evidence="8" id="KW-0963">Cytoplasm</keyword>
<comment type="catalytic activity">
    <reaction evidence="8">
        <text>apo-[ACP] + CoA = holo-[ACP] + adenosine 3',5'-bisphosphate + H(+)</text>
        <dbReference type="Rhea" id="RHEA:12068"/>
        <dbReference type="Rhea" id="RHEA-COMP:9685"/>
        <dbReference type="Rhea" id="RHEA-COMP:9690"/>
        <dbReference type="ChEBI" id="CHEBI:15378"/>
        <dbReference type="ChEBI" id="CHEBI:29999"/>
        <dbReference type="ChEBI" id="CHEBI:57287"/>
        <dbReference type="ChEBI" id="CHEBI:58343"/>
        <dbReference type="ChEBI" id="CHEBI:64479"/>
        <dbReference type="EC" id="2.7.8.7"/>
    </reaction>
</comment>
<dbReference type="Proteomes" id="UP000183028">
    <property type="component" value="Unassembled WGS sequence"/>
</dbReference>
<dbReference type="EC" id="2.7.8.7" evidence="8"/>
<keyword evidence="1 8" id="KW-0444">Lipid biosynthesis</keyword>
<accession>A0A1H6QCT2</accession>
<evidence type="ECO:0000256" key="3">
    <source>
        <dbReference type="ARBA" id="ARBA00022723"/>
    </source>
</evidence>
<evidence type="ECO:0000256" key="8">
    <source>
        <dbReference type="HAMAP-Rule" id="MF_00101"/>
    </source>
</evidence>
<comment type="similarity">
    <text evidence="8">Belongs to the P-Pant transferase superfamily. AcpS family.</text>
</comment>
<evidence type="ECO:0000313" key="10">
    <source>
        <dbReference type="EMBL" id="SEI37370.1"/>
    </source>
</evidence>
<keyword evidence="3 8" id="KW-0479">Metal-binding</keyword>
<dbReference type="eggNOG" id="COG0736">
    <property type="taxonomic scope" value="Bacteria"/>
</dbReference>
<keyword evidence="6 8" id="KW-0443">Lipid metabolism</keyword>
<dbReference type="SUPFAM" id="SSF56214">
    <property type="entry name" value="4'-phosphopantetheinyl transferase"/>
    <property type="match status" value="1"/>
</dbReference>
<dbReference type="GeneID" id="54119227"/>
<dbReference type="InterPro" id="IPR002582">
    <property type="entry name" value="ACPS"/>
</dbReference>
<keyword evidence="7 8" id="KW-0275">Fatty acid biosynthesis</keyword>
<comment type="cofactor">
    <cofactor evidence="8">
        <name>Mg(2+)</name>
        <dbReference type="ChEBI" id="CHEBI:18420"/>
    </cofactor>
</comment>
<name>A0A1H6QCT2_9FIRM</name>
<keyword evidence="4 8" id="KW-0276">Fatty acid metabolism</keyword>
<dbReference type="NCBIfam" id="TIGR00516">
    <property type="entry name" value="acpS"/>
    <property type="match status" value="1"/>
</dbReference>
<dbReference type="AlphaFoldDB" id="A0A1H6QCT2"/>
<keyword evidence="11" id="KW-1185">Reference proteome</keyword>
<dbReference type="Gene3D" id="3.90.470.20">
    <property type="entry name" value="4'-phosphopantetheinyl transferase domain"/>
    <property type="match status" value="1"/>
</dbReference>
<dbReference type="InterPro" id="IPR037143">
    <property type="entry name" value="4-PPantetheinyl_Trfase_dom_sf"/>
</dbReference>
<evidence type="ECO:0000256" key="7">
    <source>
        <dbReference type="ARBA" id="ARBA00023160"/>
    </source>
</evidence>
<dbReference type="NCBIfam" id="TIGR00556">
    <property type="entry name" value="pantethn_trn"/>
    <property type="match status" value="1"/>
</dbReference>
<evidence type="ECO:0000313" key="11">
    <source>
        <dbReference type="Proteomes" id="UP000183028"/>
    </source>
</evidence>
<keyword evidence="2 8" id="KW-0808">Transferase</keyword>
<feature type="binding site" evidence="8">
    <location>
        <position position="54"/>
    </location>
    <ligand>
        <name>Mg(2+)</name>
        <dbReference type="ChEBI" id="CHEBI:18420"/>
    </ligand>
</feature>
<keyword evidence="5 8" id="KW-0460">Magnesium</keyword>
<evidence type="ECO:0000256" key="6">
    <source>
        <dbReference type="ARBA" id="ARBA00023098"/>
    </source>
</evidence>
<dbReference type="InterPro" id="IPR008278">
    <property type="entry name" value="4-PPantetheinyl_Trfase_dom"/>
</dbReference>
<sequence>MKGIGVDLVDLNRLDLENETFIKHVLSEKEYACFSKMNDLRKREYLGGRFAAKEAYLKANGLGLGGMRFNEIEVLNSESGAPYLNDPKAKISISHEKDYVIAFVVIE</sequence>
<dbReference type="GO" id="GO:0008897">
    <property type="term" value="F:holo-[acyl-carrier-protein] synthase activity"/>
    <property type="evidence" value="ECO:0007669"/>
    <property type="project" value="UniProtKB-UniRule"/>
</dbReference>
<proteinExistence type="inferred from homology"/>
<dbReference type="HAMAP" id="MF_00101">
    <property type="entry name" value="AcpS"/>
    <property type="match status" value="1"/>
</dbReference>
<evidence type="ECO:0000256" key="5">
    <source>
        <dbReference type="ARBA" id="ARBA00022842"/>
    </source>
</evidence>
<gene>
    <name evidence="8" type="primary">acpS</name>
    <name evidence="10" type="ORF">SAMN04487834_100147</name>
</gene>
<evidence type="ECO:0000256" key="4">
    <source>
        <dbReference type="ARBA" id="ARBA00022832"/>
    </source>
</evidence>
<dbReference type="GO" id="GO:0000287">
    <property type="term" value="F:magnesium ion binding"/>
    <property type="evidence" value="ECO:0007669"/>
    <property type="project" value="UniProtKB-UniRule"/>
</dbReference>
<organism evidence="10 11">
    <name type="scientific">Sharpea azabuensis</name>
    <dbReference type="NCBI Taxonomy" id="322505"/>
    <lineage>
        <taxon>Bacteria</taxon>
        <taxon>Bacillati</taxon>
        <taxon>Bacillota</taxon>
        <taxon>Erysipelotrichia</taxon>
        <taxon>Erysipelotrichales</taxon>
        <taxon>Coprobacillaceae</taxon>
        <taxon>Sharpea</taxon>
    </lineage>
</organism>
<dbReference type="Pfam" id="PF01648">
    <property type="entry name" value="ACPS"/>
    <property type="match status" value="1"/>
</dbReference>
<dbReference type="STRING" id="322505.SAMN04487836_10183"/>
<feature type="domain" description="4'-phosphopantetheinyl transferase" evidence="9">
    <location>
        <begin position="3"/>
        <end position="104"/>
    </location>
</feature>
<dbReference type="EMBL" id="FNYK01000001">
    <property type="protein sequence ID" value="SEI37370.1"/>
    <property type="molecule type" value="Genomic_DNA"/>
</dbReference>
<dbReference type="GO" id="GO:0005737">
    <property type="term" value="C:cytoplasm"/>
    <property type="evidence" value="ECO:0007669"/>
    <property type="project" value="UniProtKB-SubCell"/>
</dbReference>
<protein>
    <recommendedName>
        <fullName evidence="8">Holo-[acyl-carrier-protein] synthase</fullName>
        <shortName evidence="8">Holo-ACP synthase</shortName>
        <ecNumber evidence="8">2.7.8.7</ecNumber>
    </recommendedName>
    <alternativeName>
        <fullName evidence="8">4'-phosphopantetheinyl transferase AcpS</fullName>
    </alternativeName>
</protein>
<evidence type="ECO:0000256" key="1">
    <source>
        <dbReference type="ARBA" id="ARBA00022516"/>
    </source>
</evidence>
<dbReference type="OrthoDB" id="517356at2"/>
<evidence type="ECO:0000256" key="2">
    <source>
        <dbReference type="ARBA" id="ARBA00022679"/>
    </source>
</evidence>
<dbReference type="GO" id="GO:0006633">
    <property type="term" value="P:fatty acid biosynthetic process"/>
    <property type="evidence" value="ECO:0007669"/>
    <property type="project" value="UniProtKB-UniRule"/>
</dbReference>
<reference evidence="11" key="1">
    <citation type="submission" date="2016-10" db="EMBL/GenBank/DDBJ databases">
        <authorList>
            <person name="Varghese N."/>
            <person name="Submissions S."/>
        </authorList>
    </citation>
    <scope>NUCLEOTIDE SEQUENCE [LARGE SCALE GENOMIC DNA]</scope>
    <source>
        <strain evidence="11">DSM 20406</strain>
    </source>
</reference>
<dbReference type="RefSeq" id="WP_033161816.1">
    <property type="nucleotide sequence ID" value="NZ_CACVPP010000004.1"/>
</dbReference>